<evidence type="ECO:0000313" key="3">
    <source>
        <dbReference type="EMBL" id="KRK10207.1"/>
    </source>
</evidence>
<dbReference type="Proteomes" id="UP000051984">
    <property type="component" value="Unassembled WGS sequence"/>
</dbReference>
<feature type="domain" description="WxL" evidence="2">
    <location>
        <begin position="43"/>
        <end position="221"/>
    </location>
</feature>
<evidence type="ECO:0000313" key="4">
    <source>
        <dbReference type="Proteomes" id="UP000051984"/>
    </source>
</evidence>
<dbReference type="PATRIC" id="fig|1423816.3.peg.1961"/>
<feature type="chain" id="PRO_5006403518" description="WxL domain-containing protein" evidence="1">
    <location>
        <begin position="29"/>
        <end position="222"/>
    </location>
</feature>
<proteinExistence type="predicted"/>
<dbReference type="InterPro" id="IPR027994">
    <property type="entry name" value="WxL_dom"/>
</dbReference>
<keyword evidence="1" id="KW-0732">Signal</keyword>
<sequence>MRKINYIVTGISALTLAGCLVPTGSVFAANDTKTSVAEVNILPGDINLDKVPDLHFGTINIGQITAGNVDLKLDNNTIDATGPVKDGTNAMDGNADGELTVSDNRGTSAGWALTAQLGDMKDSAGRTLNGSLTLKTADVTTDNPTLNAVNPTAGTTLDFGGGSLPIWKADALATGTNGQGQGKNTALLKKGSETVLHLLKDPTASAGRYQAAITWTLADAPL</sequence>
<reference evidence="3 4" key="1">
    <citation type="journal article" date="2015" name="Genome Announc.">
        <title>Expanding the biotechnology potential of lactobacilli through comparative genomics of 213 strains and associated genera.</title>
        <authorList>
            <person name="Sun Z."/>
            <person name="Harris H.M."/>
            <person name="McCann A."/>
            <person name="Guo C."/>
            <person name="Argimon S."/>
            <person name="Zhang W."/>
            <person name="Yang X."/>
            <person name="Jeffery I.B."/>
            <person name="Cooney J.C."/>
            <person name="Kagawa T.F."/>
            <person name="Liu W."/>
            <person name="Song Y."/>
            <person name="Salvetti E."/>
            <person name="Wrobel A."/>
            <person name="Rasinkangas P."/>
            <person name="Parkhill J."/>
            <person name="Rea M.C."/>
            <person name="O'Sullivan O."/>
            <person name="Ritari J."/>
            <person name="Douillard F.P."/>
            <person name="Paul Ross R."/>
            <person name="Yang R."/>
            <person name="Briner A.E."/>
            <person name="Felis G.E."/>
            <person name="de Vos W.M."/>
            <person name="Barrangou R."/>
            <person name="Klaenhammer T.R."/>
            <person name="Caufield P.W."/>
            <person name="Cui Y."/>
            <person name="Zhang H."/>
            <person name="O'Toole P.W."/>
        </authorList>
    </citation>
    <scope>NUCLEOTIDE SEQUENCE [LARGE SCALE GENOMIC DNA]</scope>
    <source>
        <strain evidence="3 4">DSM 20178</strain>
    </source>
</reference>
<accession>A0A0R1ELV2</accession>
<dbReference type="eggNOG" id="COG5492">
    <property type="taxonomic scope" value="Bacteria"/>
</dbReference>
<dbReference type="Pfam" id="PF13731">
    <property type="entry name" value="WxL"/>
    <property type="match status" value="1"/>
</dbReference>
<feature type="signal peptide" evidence="1">
    <location>
        <begin position="1"/>
        <end position="28"/>
    </location>
</feature>
<evidence type="ECO:0000259" key="2">
    <source>
        <dbReference type="Pfam" id="PF13731"/>
    </source>
</evidence>
<dbReference type="AlphaFoldDB" id="A0A0R1ELV2"/>
<dbReference type="PROSITE" id="PS51257">
    <property type="entry name" value="PROKAR_LIPOPROTEIN"/>
    <property type="match status" value="1"/>
</dbReference>
<gene>
    <name evidence="3" type="ORF">FD51_GL001889</name>
</gene>
<comment type="caution">
    <text evidence="3">The sequence shown here is derived from an EMBL/GenBank/DDBJ whole genome shotgun (WGS) entry which is preliminary data.</text>
</comment>
<protein>
    <recommendedName>
        <fullName evidence="2">WxL domain-containing protein</fullName>
    </recommendedName>
</protein>
<dbReference type="RefSeq" id="WP_010491100.1">
    <property type="nucleotide sequence ID" value="NZ_AZCT01000024.1"/>
</dbReference>
<name>A0A0R1ELV2_LACZE</name>
<evidence type="ECO:0000256" key="1">
    <source>
        <dbReference type="SAM" id="SignalP"/>
    </source>
</evidence>
<organism evidence="3 4">
    <name type="scientific">Lacticaseibacillus zeae DSM 20178 = KCTC 3804</name>
    <dbReference type="NCBI Taxonomy" id="1423816"/>
    <lineage>
        <taxon>Bacteria</taxon>
        <taxon>Bacillati</taxon>
        <taxon>Bacillota</taxon>
        <taxon>Bacilli</taxon>
        <taxon>Lactobacillales</taxon>
        <taxon>Lactobacillaceae</taxon>
        <taxon>Lacticaseibacillus</taxon>
    </lineage>
</organism>
<dbReference type="EMBL" id="AZCT01000024">
    <property type="protein sequence ID" value="KRK10207.1"/>
    <property type="molecule type" value="Genomic_DNA"/>
</dbReference>